<reference evidence="1 2" key="1">
    <citation type="submission" date="2019-07" db="EMBL/GenBank/DDBJ databases">
        <title>WGS assembly of Gossypium tomentosum.</title>
        <authorList>
            <person name="Chen Z.J."/>
            <person name="Sreedasyam A."/>
            <person name="Ando A."/>
            <person name="Song Q."/>
            <person name="De L."/>
            <person name="Hulse-Kemp A."/>
            <person name="Ding M."/>
            <person name="Ye W."/>
            <person name="Kirkbride R."/>
            <person name="Jenkins J."/>
            <person name="Plott C."/>
            <person name="Lovell J."/>
            <person name="Lin Y.-M."/>
            <person name="Vaughn R."/>
            <person name="Liu B."/>
            <person name="Li W."/>
            <person name="Simpson S."/>
            <person name="Scheffler B."/>
            <person name="Saski C."/>
            <person name="Grover C."/>
            <person name="Hu G."/>
            <person name="Conover J."/>
            <person name="Carlson J."/>
            <person name="Shu S."/>
            <person name="Boston L."/>
            <person name="Williams M."/>
            <person name="Peterson D."/>
            <person name="Mcgee K."/>
            <person name="Jones D."/>
            <person name="Wendel J."/>
            <person name="Stelly D."/>
            <person name="Grimwood J."/>
            <person name="Schmutz J."/>
        </authorList>
    </citation>
    <scope>NUCLEOTIDE SEQUENCE [LARGE SCALE GENOMIC DNA]</scope>
    <source>
        <strain evidence="1">7179.01</strain>
    </source>
</reference>
<name>A0A5D2P456_GOSTO</name>
<evidence type="ECO:0000313" key="1">
    <source>
        <dbReference type="EMBL" id="TYI10114.1"/>
    </source>
</evidence>
<protein>
    <submittedName>
        <fullName evidence="1">Uncharacterized protein</fullName>
    </submittedName>
</protein>
<accession>A0A5D2P456</accession>
<gene>
    <name evidence="1" type="ORF">ES332_A09G119100v1</name>
</gene>
<evidence type="ECO:0000313" key="2">
    <source>
        <dbReference type="Proteomes" id="UP000322667"/>
    </source>
</evidence>
<dbReference type="Proteomes" id="UP000322667">
    <property type="component" value="Chromosome A09"/>
</dbReference>
<organism evidence="1 2">
    <name type="scientific">Gossypium tomentosum</name>
    <name type="common">Hawaiian cotton</name>
    <name type="synonym">Gossypium sandvicense</name>
    <dbReference type="NCBI Taxonomy" id="34277"/>
    <lineage>
        <taxon>Eukaryota</taxon>
        <taxon>Viridiplantae</taxon>
        <taxon>Streptophyta</taxon>
        <taxon>Embryophyta</taxon>
        <taxon>Tracheophyta</taxon>
        <taxon>Spermatophyta</taxon>
        <taxon>Magnoliopsida</taxon>
        <taxon>eudicotyledons</taxon>
        <taxon>Gunneridae</taxon>
        <taxon>Pentapetalae</taxon>
        <taxon>rosids</taxon>
        <taxon>malvids</taxon>
        <taxon>Malvales</taxon>
        <taxon>Malvaceae</taxon>
        <taxon>Malvoideae</taxon>
        <taxon>Gossypium</taxon>
    </lineage>
</organism>
<dbReference type="EMBL" id="CM017618">
    <property type="protein sequence ID" value="TYI10114.1"/>
    <property type="molecule type" value="Genomic_DNA"/>
</dbReference>
<sequence length="121" mass="13811">MAGKTRNSTGYLIFSYHCSFFWQGRPERKRRMFRLVCFSHQANYTNVCCLCILSTVELGAVHALLVILFINSESGVIIVLSSMQQLQLQLVVYMKLQISIKEFFTHDSSVSNVLPVISTRT</sequence>
<keyword evidence="2" id="KW-1185">Reference proteome</keyword>
<dbReference type="AlphaFoldDB" id="A0A5D2P456"/>
<proteinExistence type="predicted"/>